<dbReference type="SUPFAM" id="SSF88723">
    <property type="entry name" value="PIN domain-like"/>
    <property type="match status" value="1"/>
</dbReference>
<dbReference type="PATRIC" id="fig|388467.6.peg.4065"/>
<dbReference type="PANTHER" id="PTHR34610:SF4">
    <property type="entry name" value="SLL8027 PROTEIN"/>
    <property type="match status" value="1"/>
</dbReference>
<dbReference type="Pfam" id="PF13470">
    <property type="entry name" value="PIN_3"/>
    <property type="match status" value="1"/>
</dbReference>
<gene>
    <name evidence="2" type="ORF">A19Y_4123</name>
</gene>
<evidence type="ECO:0000259" key="1">
    <source>
        <dbReference type="Pfam" id="PF13470"/>
    </source>
</evidence>
<reference evidence="2 3" key="1">
    <citation type="journal article" date="2014" name="Appl. Environ. Microbiol.">
        <title>Elucidation of insertion elements encoded on plasmids and in vitro construction of shuttle vectors from the toxic cyanobacterium Planktothrix.</title>
        <authorList>
            <person name="Christiansen G."/>
            <person name="Goesmann A."/>
            <person name="Kurmayer R."/>
        </authorList>
    </citation>
    <scope>NUCLEOTIDE SEQUENCE [LARGE SCALE GENOMIC DNA]</scope>
    <source>
        <strain evidence="2 3">NIVA-CYA 126/8</strain>
    </source>
</reference>
<proteinExistence type="predicted"/>
<evidence type="ECO:0000313" key="3">
    <source>
        <dbReference type="Proteomes" id="UP000027395"/>
    </source>
</evidence>
<dbReference type="Proteomes" id="UP000027395">
    <property type="component" value="Chromosome"/>
</dbReference>
<feature type="domain" description="PIN" evidence="1">
    <location>
        <begin position="5"/>
        <end position="106"/>
    </location>
</feature>
<dbReference type="eggNOG" id="COG1569">
    <property type="taxonomic scope" value="Bacteria"/>
</dbReference>
<dbReference type="PANTHER" id="PTHR34610">
    <property type="entry name" value="SSL7007 PROTEIN"/>
    <property type="match status" value="1"/>
</dbReference>
<accession>A0A073CL35</accession>
<dbReference type="EMBL" id="CM002803">
    <property type="protein sequence ID" value="KEI68826.1"/>
    <property type="molecule type" value="Genomic_DNA"/>
</dbReference>
<dbReference type="InterPro" id="IPR002716">
    <property type="entry name" value="PIN_dom"/>
</dbReference>
<dbReference type="STRING" id="388467.A19Y_4123"/>
<dbReference type="RefSeq" id="WP_042156325.1">
    <property type="nucleotide sequence ID" value="NZ_CM002803.1"/>
</dbReference>
<keyword evidence="3" id="KW-1185">Reference proteome</keyword>
<dbReference type="NCBIfam" id="TIGR00305">
    <property type="entry name" value="putative toxin-antitoxin system toxin component, PIN family"/>
    <property type="match status" value="1"/>
</dbReference>
<dbReference type="HOGENOM" id="CLU_116617_3_0_3"/>
<organism evidence="2 3">
    <name type="scientific">Planktothrix agardhii (strain NIVA-CYA 126/8)</name>
    <dbReference type="NCBI Taxonomy" id="388467"/>
    <lineage>
        <taxon>Bacteria</taxon>
        <taxon>Bacillati</taxon>
        <taxon>Cyanobacteriota</taxon>
        <taxon>Cyanophyceae</taxon>
        <taxon>Oscillatoriophycideae</taxon>
        <taxon>Oscillatoriales</taxon>
        <taxon>Microcoleaceae</taxon>
        <taxon>Planktothrix</taxon>
    </lineage>
</organism>
<dbReference type="InterPro" id="IPR002850">
    <property type="entry name" value="PIN_toxin-like"/>
</dbReference>
<name>A0A073CL35_PLAA1</name>
<protein>
    <recommendedName>
        <fullName evidence="1">PIN domain-containing protein</fullName>
    </recommendedName>
</protein>
<dbReference type="InterPro" id="IPR029060">
    <property type="entry name" value="PIN-like_dom_sf"/>
</dbReference>
<evidence type="ECO:0000313" key="2">
    <source>
        <dbReference type="EMBL" id="KEI68826.1"/>
    </source>
</evidence>
<dbReference type="AlphaFoldDB" id="A0A073CL35"/>
<sequence length="106" mass="11859">MYPIVVFDTNVLLSGLGWRGSPYRCLELARTGQIKAITCQELLDELLEKLEQKLNFTDSQITDTLSDLLSFLQVVKISNTLNVIITDPDDNMVLECAVVGHANYIV</sequence>